<dbReference type="AlphaFoldDB" id="A0AAV8VWE7"/>
<sequence>MELLHAAVCALILTCVTCQDLHVIDTKPGQCFRVHTPDQPVLNLNPPEARACTQWLRENKNCLGLRTQNGEVVVVFCKDDQKRRRAGCYKLINKDKREEVVCQKLNRQQGCEVITTRSNLTVVVHCQPLARGASNVGGGDNRSRKQKG</sequence>
<keyword evidence="1" id="KW-0732">Signal</keyword>
<feature type="signal peptide" evidence="1">
    <location>
        <begin position="1"/>
        <end position="18"/>
    </location>
</feature>
<feature type="chain" id="PRO_5043339403" evidence="1">
    <location>
        <begin position="19"/>
        <end position="148"/>
    </location>
</feature>
<comment type="caution">
    <text evidence="2">The sequence shown here is derived from an EMBL/GenBank/DDBJ whole genome shotgun (WGS) entry which is preliminary data.</text>
</comment>
<dbReference type="Proteomes" id="UP001159042">
    <property type="component" value="Unassembled WGS sequence"/>
</dbReference>
<proteinExistence type="predicted"/>
<organism evidence="2 3">
    <name type="scientific">Exocentrus adspersus</name>
    <dbReference type="NCBI Taxonomy" id="1586481"/>
    <lineage>
        <taxon>Eukaryota</taxon>
        <taxon>Metazoa</taxon>
        <taxon>Ecdysozoa</taxon>
        <taxon>Arthropoda</taxon>
        <taxon>Hexapoda</taxon>
        <taxon>Insecta</taxon>
        <taxon>Pterygota</taxon>
        <taxon>Neoptera</taxon>
        <taxon>Endopterygota</taxon>
        <taxon>Coleoptera</taxon>
        <taxon>Polyphaga</taxon>
        <taxon>Cucujiformia</taxon>
        <taxon>Chrysomeloidea</taxon>
        <taxon>Cerambycidae</taxon>
        <taxon>Lamiinae</taxon>
        <taxon>Acanthocinini</taxon>
        <taxon>Exocentrus</taxon>
    </lineage>
</organism>
<dbReference type="EMBL" id="JANEYG010000024">
    <property type="protein sequence ID" value="KAJ8918588.1"/>
    <property type="molecule type" value="Genomic_DNA"/>
</dbReference>
<gene>
    <name evidence="2" type="ORF">NQ315_013093</name>
</gene>
<evidence type="ECO:0000313" key="3">
    <source>
        <dbReference type="Proteomes" id="UP001159042"/>
    </source>
</evidence>
<keyword evidence="3" id="KW-1185">Reference proteome</keyword>
<name>A0AAV8VWE7_9CUCU</name>
<evidence type="ECO:0000313" key="2">
    <source>
        <dbReference type="EMBL" id="KAJ8918588.1"/>
    </source>
</evidence>
<protein>
    <submittedName>
        <fullName evidence="2">Uncharacterized protein</fullName>
    </submittedName>
</protein>
<evidence type="ECO:0000256" key="1">
    <source>
        <dbReference type="SAM" id="SignalP"/>
    </source>
</evidence>
<reference evidence="2 3" key="1">
    <citation type="journal article" date="2023" name="Insect Mol. Biol.">
        <title>Genome sequencing provides insights into the evolution of gene families encoding plant cell wall-degrading enzymes in longhorned beetles.</title>
        <authorList>
            <person name="Shin N.R."/>
            <person name="Okamura Y."/>
            <person name="Kirsch R."/>
            <person name="Pauchet Y."/>
        </authorList>
    </citation>
    <scope>NUCLEOTIDE SEQUENCE [LARGE SCALE GENOMIC DNA]</scope>
    <source>
        <strain evidence="2">EAD_L_NR</strain>
    </source>
</reference>
<accession>A0AAV8VWE7</accession>